<organism evidence="1 2">
    <name type="scientific">Diploptera punctata</name>
    <name type="common">Pacific beetle cockroach</name>
    <dbReference type="NCBI Taxonomy" id="6984"/>
    <lineage>
        <taxon>Eukaryota</taxon>
        <taxon>Metazoa</taxon>
        <taxon>Ecdysozoa</taxon>
        <taxon>Arthropoda</taxon>
        <taxon>Hexapoda</taxon>
        <taxon>Insecta</taxon>
        <taxon>Pterygota</taxon>
        <taxon>Neoptera</taxon>
        <taxon>Polyneoptera</taxon>
        <taxon>Dictyoptera</taxon>
        <taxon>Blattodea</taxon>
        <taxon>Blaberoidea</taxon>
        <taxon>Blaberidae</taxon>
        <taxon>Diplopterinae</taxon>
        <taxon>Diploptera</taxon>
    </lineage>
</organism>
<dbReference type="GO" id="GO:0019005">
    <property type="term" value="C:SCF ubiquitin ligase complex"/>
    <property type="evidence" value="ECO:0007669"/>
    <property type="project" value="TreeGrafter"/>
</dbReference>
<reference evidence="1" key="1">
    <citation type="journal article" date="2023" name="IScience">
        <title>Live-bearing cockroach genome reveals convergent evolutionary mechanisms linked to viviparity in insects and beyond.</title>
        <authorList>
            <person name="Fouks B."/>
            <person name="Harrison M.C."/>
            <person name="Mikhailova A.A."/>
            <person name="Marchal E."/>
            <person name="English S."/>
            <person name="Carruthers M."/>
            <person name="Jennings E.C."/>
            <person name="Chiamaka E.L."/>
            <person name="Frigard R.A."/>
            <person name="Pippel M."/>
            <person name="Attardo G.M."/>
            <person name="Benoit J.B."/>
            <person name="Bornberg-Bauer E."/>
            <person name="Tobe S.S."/>
        </authorList>
    </citation>
    <scope>NUCLEOTIDE SEQUENCE</scope>
    <source>
        <strain evidence="1">Stay&amp;Tobe</strain>
    </source>
</reference>
<dbReference type="EMBL" id="JASPKZ010003845">
    <property type="protein sequence ID" value="KAJ9592096.1"/>
    <property type="molecule type" value="Genomic_DNA"/>
</dbReference>
<dbReference type="AlphaFoldDB" id="A0AAD8A513"/>
<dbReference type="InterPro" id="IPR032675">
    <property type="entry name" value="LRR_dom_sf"/>
</dbReference>
<dbReference type="PANTHER" id="PTHR13318">
    <property type="entry name" value="PARTNER OF PAIRED, ISOFORM B-RELATED"/>
    <property type="match status" value="1"/>
</dbReference>
<sequence>MPPYNSPIRLEKLSLQRMGKYVADLSVQLVTSAHPSNTPDFAPVSSTTSLFPAKQLRKHLKDMLHSMASYRHTSISSKSLQRTKNVCRHLHDMLLNMVPYYMVNAVTLELLRQLEERLEDLHELAEQQWCKTIIHEVVKAILHPELTEIPATWKWKHIVDFVIIEMGHLGNLKIFKLPVNVEFIEKARTESMDFAITKQLHSMVNLQKFVFHHYCTDDTMRVLCDNCGLLRCLDIYLSNNVTDSSVKHILKLKYLEELDVTETDISYEGRVTLLNGLSQHNVKLLRSYRCYSVTSSELCALSSEYPELKEFSASLISSDLPIREFRKFRNLEVCDIYSYGEFLYCDIFKYIGRTLVRLLFSGPSVNITEIIKNCPSLKSLTIKADHLRMSSEPLPELLSLQHLTLRTRDSAGATVLLSQCHNLTFLQLCAVQLFFFTCLDDVMMKNKLRSLQSLSIGSLNGNLPPEAVTLITQHCSQLATCKVFGGQDAELRGLYQEYPGVQVEPELWVQLADNVGFANKGRKTEIVKTCVNYMYEFRSPNSFEYN</sequence>
<comment type="caution">
    <text evidence="1">The sequence shown here is derived from an EMBL/GenBank/DDBJ whole genome shotgun (WGS) entry which is preliminary data.</text>
</comment>
<dbReference type="GO" id="GO:0031146">
    <property type="term" value="P:SCF-dependent proteasomal ubiquitin-dependent protein catabolic process"/>
    <property type="evidence" value="ECO:0007669"/>
    <property type="project" value="TreeGrafter"/>
</dbReference>
<evidence type="ECO:0000313" key="1">
    <source>
        <dbReference type="EMBL" id="KAJ9592096.1"/>
    </source>
</evidence>
<dbReference type="Proteomes" id="UP001233999">
    <property type="component" value="Unassembled WGS sequence"/>
</dbReference>
<evidence type="ECO:0000313" key="2">
    <source>
        <dbReference type="Proteomes" id="UP001233999"/>
    </source>
</evidence>
<keyword evidence="2" id="KW-1185">Reference proteome</keyword>
<dbReference type="PANTHER" id="PTHR13318:SF95">
    <property type="entry name" value="F-BOX PROTEIN YLR352W"/>
    <property type="match status" value="1"/>
</dbReference>
<dbReference type="SUPFAM" id="SSF52047">
    <property type="entry name" value="RNI-like"/>
    <property type="match status" value="1"/>
</dbReference>
<proteinExistence type="predicted"/>
<gene>
    <name evidence="1" type="ORF">L9F63_001324</name>
</gene>
<accession>A0AAD8A513</accession>
<protein>
    <submittedName>
        <fullName evidence="1">Uncharacterized protein</fullName>
    </submittedName>
</protein>
<name>A0AAD8A513_DIPPU</name>
<reference evidence="1" key="2">
    <citation type="submission" date="2023-05" db="EMBL/GenBank/DDBJ databases">
        <authorList>
            <person name="Fouks B."/>
        </authorList>
    </citation>
    <scope>NUCLEOTIDE SEQUENCE</scope>
    <source>
        <strain evidence="1">Stay&amp;Tobe</strain>
        <tissue evidence="1">Testes</tissue>
    </source>
</reference>
<dbReference type="Gene3D" id="3.80.10.10">
    <property type="entry name" value="Ribonuclease Inhibitor"/>
    <property type="match status" value="2"/>
</dbReference>